<reference evidence="3 4" key="2">
    <citation type="submission" date="2008-04" db="EMBL/GenBank/DDBJ databases">
        <authorList>
            <person name="Fulton L."/>
            <person name="Clifton S."/>
            <person name="Fulton B."/>
            <person name="Xu J."/>
            <person name="Minx P."/>
            <person name="Pepin K.H."/>
            <person name="Johnson M."/>
            <person name="Thiruvilangam P."/>
            <person name="Bhonagiri V."/>
            <person name="Nash W.E."/>
            <person name="Mardis E.R."/>
            <person name="Wilson R.K."/>
        </authorList>
    </citation>
    <scope>NUCLEOTIDE SEQUENCE [LARGE SCALE GENOMIC DNA]</scope>
    <source>
        <strain evidence="3 4">DSM 17393</strain>
    </source>
</reference>
<organism evidence="3 4">
    <name type="scientific">Bacteroides intestinalis DSM 17393</name>
    <dbReference type="NCBI Taxonomy" id="471870"/>
    <lineage>
        <taxon>Bacteria</taxon>
        <taxon>Pseudomonadati</taxon>
        <taxon>Bacteroidota</taxon>
        <taxon>Bacteroidia</taxon>
        <taxon>Bacteroidales</taxon>
        <taxon>Bacteroidaceae</taxon>
        <taxon>Bacteroides</taxon>
    </lineage>
</organism>
<sequence>MVCAAPACEGVGQYFFSFFILHSSFFSLPLHLKIINNKEMLQPELKLRRDKIRVLMAQQEIDAALITCNVNLIYTYGRVVSGYLYLPLNAPARLFIKRPNNIEGEHIYPIRKPEQLTDLLKECGLPLPTKLMLEGDELSYTEYTRLAACFPETTVVNGTPIIRKARSIKTDIEIEMFRRSGAAHAKAYERIPSVYQPEMTDRQLSIEIERLMRLEGCLGIFRTFGQSMEIFMGSLLAGDNATAPTPYDFALGGEGLDPSIPIGANGAMLQPGQSLMVDMGGNFNGYMGDMSRVFSIGKLPERAYAAHQTCLEIQEAVTEKAKPGAVCEDLYNTAIDMVTKAGFSDYFMGAGQKAKFIGHGIGLEINEAPVLAPRMKQELEPGMVFALEPKIVLPGIGPLGIENSWAVTADGVEKLTLCKEEIIEM</sequence>
<dbReference type="InterPro" id="IPR001714">
    <property type="entry name" value="Pept_M24_MAP"/>
</dbReference>
<comment type="caution">
    <text evidence="3">The sequence shown here is derived from an EMBL/GenBank/DDBJ whole genome shotgun (WGS) entry which is preliminary data.</text>
</comment>
<feature type="domain" description="Creatinase N-terminal" evidence="2">
    <location>
        <begin position="48"/>
        <end position="168"/>
    </location>
</feature>
<dbReference type="InterPro" id="IPR000994">
    <property type="entry name" value="Pept_M24"/>
</dbReference>
<dbReference type="PRINTS" id="PR00599">
    <property type="entry name" value="MAPEPTIDASE"/>
</dbReference>
<evidence type="ECO:0000313" key="4">
    <source>
        <dbReference type="Proteomes" id="UP000004596"/>
    </source>
</evidence>
<proteinExistence type="predicted"/>
<dbReference type="EMBL" id="ABJL02000008">
    <property type="protein sequence ID" value="EDV05777.1"/>
    <property type="molecule type" value="Genomic_DNA"/>
</dbReference>
<dbReference type="PANTHER" id="PTHR46112">
    <property type="entry name" value="AMINOPEPTIDASE"/>
    <property type="match status" value="1"/>
</dbReference>
<evidence type="ECO:0000259" key="2">
    <source>
        <dbReference type="Pfam" id="PF01321"/>
    </source>
</evidence>
<dbReference type="Pfam" id="PF01321">
    <property type="entry name" value="Creatinase_N"/>
    <property type="match status" value="1"/>
</dbReference>
<dbReference type="InterPro" id="IPR000587">
    <property type="entry name" value="Creatinase_N"/>
</dbReference>
<evidence type="ECO:0000313" key="3">
    <source>
        <dbReference type="EMBL" id="EDV05777.1"/>
    </source>
</evidence>
<evidence type="ECO:0000259" key="1">
    <source>
        <dbReference type="Pfam" id="PF00557"/>
    </source>
</evidence>
<reference evidence="3 4" key="1">
    <citation type="submission" date="2008-04" db="EMBL/GenBank/DDBJ databases">
        <title>Draft genome sequence of Bacteroides intestinalis (DSM 17393).</title>
        <authorList>
            <person name="Sudarsanam P."/>
            <person name="Ley R."/>
            <person name="Guruge J."/>
            <person name="Turnbaugh P.J."/>
            <person name="Mahowald M."/>
            <person name="Liep D."/>
            <person name="Gordon J."/>
        </authorList>
    </citation>
    <scope>NUCLEOTIDE SEQUENCE [LARGE SCALE GENOMIC DNA]</scope>
    <source>
        <strain evidence="3 4">DSM 17393</strain>
    </source>
</reference>
<dbReference type="InterPro" id="IPR029149">
    <property type="entry name" value="Creatin/AminoP/Spt16_N"/>
</dbReference>
<dbReference type="Pfam" id="PF00557">
    <property type="entry name" value="Peptidase_M24"/>
    <property type="match status" value="1"/>
</dbReference>
<dbReference type="Gene3D" id="3.90.230.10">
    <property type="entry name" value="Creatinase/methionine aminopeptidase superfamily"/>
    <property type="match status" value="1"/>
</dbReference>
<dbReference type="GO" id="GO:0004177">
    <property type="term" value="F:aminopeptidase activity"/>
    <property type="evidence" value="ECO:0007669"/>
    <property type="project" value="UniProtKB-ARBA"/>
</dbReference>
<dbReference type="STRING" id="471870.BACINT_04931"/>
<dbReference type="SUPFAM" id="SSF53092">
    <property type="entry name" value="Creatinase/prolidase N-terminal domain"/>
    <property type="match status" value="1"/>
</dbReference>
<dbReference type="Gene3D" id="3.40.350.10">
    <property type="entry name" value="Creatinase/prolidase N-terminal domain"/>
    <property type="match status" value="1"/>
</dbReference>
<gene>
    <name evidence="3" type="ORF">BACINT_04931</name>
</gene>
<dbReference type="InterPro" id="IPR050659">
    <property type="entry name" value="Peptidase_M24B"/>
</dbReference>
<dbReference type="SUPFAM" id="SSF55920">
    <property type="entry name" value="Creatinase/aminopeptidase"/>
    <property type="match status" value="1"/>
</dbReference>
<dbReference type="PANTHER" id="PTHR46112:SF2">
    <property type="entry name" value="XAA-PRO AMINOPEPTIDASE P-RELATED"/>
    <property type="match status" value="1"/>
</dbReference>
<dbReference type="Proteomes" id="UP000004596">
    <property type="component" value="Unassembled WGS sequence"/>
</dbReference>
<name>B3CIX9_9BACE</name>
<dbReference type="InterPro" id="IPR036005">
    <property type="entry name" value="Creatinase/aminopeptidase-like"/>
</dbReference>
<dbReference type="AlphaFoldDB" id="B3CIX9"/>
<accession>B3CIX9</accession>
<dbReference type="CDD" id="cd01066">
    <property type="entry name" value="APP_MetAP"/>
    <property type="match status" value="1"/>
</dbReference>
<dbReference type="eggNOG" id="COG0006">
    <property type="taxonomic scope" value="Bacteria"/>
</dbReference>
<dbReference type="GO" id="GO:0008235">
    <property type="term" value="F:metalloexopeptidase activity"/>
    <property type="evidence" value="ECO:0007669"/>
    <property type="project" value="UniProtKB-ARBA"/>
</dbReference>
<feature type="domain" description="Peptidase M24" evidence="1">
    <location>
        <begin position="176"/>
        <end position="409"/>
    </location>
</feature>
<protein>
    <submittedName>
        <fullName evidence="3">Creatinase</fullName>
    </submittedName>
</protein>